<evidence type="ECO:0000256" key="4">
    <source>
        <dbReference type="ARBA" id="ARBA00022776"/>
    </source>
</evidence>
<keyword evidence="3" id="KW-0677">Repeat</keyword>
<feature type="compositionally biased region" description="Polar residues" evidence="6">
    <location>
        <begin position="112"/>
        <end position="129"/>
    </location>
</feature>
<dbReference type="GO" id="GO:0051301">
    <property type="term" value="P:cell division"/>
    <property type="evidence" value="ECO:0007669"/>
    <property type="project" value="UniProtKB-KW"/>
</dbReference>
<evidence type="ECO:0000313" key="12">
    <source>
        <dbReference type="Proteomes" id="UP000324241"/>
    </source>
</evidence>
<dbReference type="InterPro" id="IPR048971">
    <property type="entry name" value="Apc1_3rd"/>
</dbReference>
<comment type="caution">
    <text evidence="10">The sequence shown here is derived from an EMBL/GenBank/DDBJ whole genome shotgun (WGS) entry which is preliminary data.</text>
</comment>
<dbReference type="PANTHER" id="PTHR12827:SF3">
    <property type="entry name" value="ANAPHASE-PROMOTING COMPLEX SUBUNIT 1"/>
    <property type="match status" value="1"/>
</dbReference>
<dbReference type="FunFam" id="1.25.10.10:FF:000217">
    <property type="entry name" value="20S cyclosome subunit (APC1/BimE)"/>
    <property type="match status" value="1"/>
</dbReference>
<evidence type="ECO:0000259" key="7">
    <source>
        <dbReference type="Pfam" id="PF12859"/>
    </source>
</evidence>
<feature type="region of interest" description="Disordered" evidence="6">
    <location>
        <begin position="98"/>
        <end position="129"/>
    </location>
</feature>
<feature type="region of interest" description="Disordered" evidence="6">
    <location>
        <begin position="482"/>
        <end position="518"/>
    </location>
</feature>
<dbReference type="RefSeq" id="XP_033424838.1">
    <property type="nucleotide sequence ID" value="XM_033571523.1"/>
</dbReference>
<feature type="domain" description="Anaphase-promoting complex subunit 1 beta-sandwich" evidence="8">
    <location>
        <begin position="1807"/>
        <end position="1870"/>
    </location>
</feature>
<dbReference type="Proteomes" id="UP000308092">
    <property type="component" value="Unassembled WGS sequence"/>
</dbReference>
<dbReference type="Proteomes" id="UP000324241">
    <property type="component" value="Unassembled WGS sequence"/>
</dbReference>
<dbReference type="Gene3D" id="1.25.10.10">
    <property type="entry name" value="Leucine-rich Repeat Variant"/>
    <property type="match status" value="2"/>
</dbReference>
<dbReference type="GeneID" id="54329598"/>
<evidence type="ECO:0000313" key="11">
    <source>
        <dbReference type="Proteomes" id="UP000308092"/>
    </source>
</evidence>
<feature type="domain" description="Anaphase-promoting complex subunit 1 N-terminal" evidence="7">
    <location>
        <begin position="29"/>
        <end position="835"/>
    </location>
</feature>
<evidence type="ECO:0000256" key="5">
    <source>
        <dbReference type="ARBA" id="ARBA00023306"/>
    </source>
</evidence>
<keyword evidence="11" id="KW-1185">Reference proteome</keyword>
<dbReference type="InterPro" id="IPR011989">
    <property type="entry name" value="ARM-like"/>
</dbReference>
<dbReference type="GO" id="GO:0031145">
    <property type="term" value="P:anaphase-promoting complex-dependent catabolic process"/>
    <property type="evidence" value="ECO:0007669"/>
    <property type="project" value="TreeGrafter"/>
</dbReference>
<gene>
    <name evidence="9" type="primary">APC1</name>
    <name evidence="9" type="ORF">ATNIH1004_006896</name>
    <name evidence="10" type="ORF">EYZ11_009739</name>
</gene>
<dbReference type="InterPro" id="IPR024990">
    <property type="entry name" value="Apc1"/>
</dbReference>
<dbReference type="FunFam" id="1.25.10.10:FF:000400">
    <property type="entry name" value="20S cyclosome subunit (APC1/BimE), putative"/>
    <property type="match status" value="1"/>
</dbReference>
<dbReference type="EMBL" id="QUQM01000007">
    <property type="protein sequence ID" value="KAA8645477.1"/>
    <property type="molecule type" value="Genomic_DNA"/>
</dbReference>
<name>A0A4S3J758_9EURO</name>
<keyword evidence="4" id="KW-0498">Mitosis</keyword>
<dbReference type="Pfam" id="PF12859">
    <property type="entry name" value="ANAPC1"/>
    <property type="match status" value="1"/>
</dbReference>
<dbReference type="STRING" id="1220188.A0A4S3J758"/>
<evidence type="ECO:0000313" key="10">
    <source>
        <dbReference type="EMBL" id="THC90803.1"/>
    </source>
</evidence>
<evidence type="ECO:0000313" key="9">
    <source>
        <dbReference type="EMBL" id="KAA8645477.1"/>
    </source>
</evidence>
<evidence type="ECO:0000259" key="8">
    <source>
        <dbReference type="Pfam" id="PF21282"/>
    </source>
</evidence>
<dbReference type="VEuPathDB" id="FungiDB:EYZ11_009739"/>
<dbReference type="InterPro" id="IPR049255">
    <property type="entry name" value="Apc1_N"/>
</dbReference>
<organism evidence="10 11">
    <name type="scientific">Aspergillus tanneri</name>
    <dbReference type="NCBI Taxonomy" id="1220188"/>
    <lineage>
        <taxon>Eukaryota</taxon>
        <taxon>Fungi</taxon>
        <taxon>Dikarya</taxon>
        <taxon>Ascomycota</taxon>
        <taxon>Pezizomycotina</taxon>
        <taxon>Eurotiomycetes</taxon>
        <taxon>Eurotiomycetidae</taxon>
        <taxon>Eurotiales</taxon>
        <taxon>Aspergillaceae</taxon>
        <taxon>Aspergillus</taxon>
        <taxon>Aspergillus subgen. Circumdati</taxon>
    </lineage>
</organism>
<reference evidence="9 12" key="2">
    <citation type="submission" date="2019-08" db="EMBL/GenBank/DDBJ databases">
        <title>The genome sequence of a newly discovered highly antifungal drug resistant Aspergillus species, Aspergillus tanneri NIH 1004.</title>
        <authorList>
            <person name="Mounaud S."/>
            <person name="Singh I."/>
            <person name="Joardar V."/>
            <person name="Pakala S."/>
            <person name="Pakala S."/>
            <person name="Venepally P."/>
            <person name="Chung J.K."/>
            <person name="Losada L."/>
            <person name="Nierman W.C."/>
        </authorList>
    </citation>
    <scope>NUCLEOTIDE SEQUENCE [LARGE SCALE GENOMIC DNA]</scope>
    <source>
        <strain evidence="9 12">NIH1004</strain>
    </source>
</reference>
<dbReference type="GO" id="GO:0005680">
    <property type="term" value="C:anaphase-promoting complex"/>
    <property type="evidence" value="ECO:0007669"/>
    <property type="project" value="InterPro"/>
</dbReference>
<dbReference type="GO" id="GO:0007091">
    <property type="term" value="P:metaphase/anaphase transition of mitotic cell cycle"/>
    <property type="evidence" value="ECO:0007669"/>
    <property type="project" value="TreeGrafter"/>
</dbReference>
<evidence type="ECO:0000256" key="2">
    <source>
        <dbReference type="ARBA" id="ARBA00022618"/>
    </source>
</evidence>
<dbReference type="OrthoDB" id="26401at2759"/>
<comment type="similarity">
    <text evidence="1">Belongs to the APC1 family.</text>
</comment>
<reference evidence="10 11" key="1">
    <citation type="submission" date="2019-03" db="EMBL/GenBank/DDBJ databases">
        <title>The genome sequence of a newly discovered highly antifungal drug resistant Aspergillus species, Aspergillus tanneri NIH 1004.</title>
        <authorList>
            <person name="Mounaud S."/>
            <person name="Singh I."/>
            <person name="Joardar V."/>
            <person name="Pakala S."/>
            <person name="Pakala S."/>
            <person name="Venepally P."/>
            <person name="Hoover J."/>
            <person name="Nierman W."/>
            <person name="Chung J."/>
            <person name="Losada L."/>
        </authorList>
    </citation>
    <scope>NUCLEOTIDE SEQUENCE [LARGE SCALE GENOMIC DNA]</scope>
    <source>
        <strain evidence="10 11">NIH1004</strain>
    </source>
</reference>
<keyword evidence="2" id="KW-0132">Cell division</keyword>
<dbReference type="Pfam" id="PF21282">
    <property type="entry name" value="APC1_3rd"/>
    <property type="match status" value="1"/>
</dbReference>
<evidence type="ECO:0000256" key="6">
    <source>
        <dbReference type="SAM" id="MobiDB-lite"/>
    </source>
</evidence>
<evidence type="ECO:0000256" key="3">
    <source>
        <dbReference type="ARBA" id="ARBA00022737"/>
    </source>
</evidence>
<keyword evidence="5" id="KW-0131">Cell cycle</keyword>
<sequence length="2093" mass="231513">MAALRSLGLHEPCAVPFLVAEKLLPPEPSEDLYTWTTSVEDGPDGPMEDELVWTKSCVVWSRAGVVRRVFRLELEKEEIRHALLTDFSVQRIKKAEDKASQGVSGGGHPRTSDNTGSSCSSHGLHSNGESKVVASGVTLRARGRSTQGSCTSEPSNTVSRALVVVLKSQAHIFFLAGTSHVIPLPFEVDSVFATPRGLLFQRKVHEEDASKEIGFYPMAPPNSFVSSLPTTVDFRASQSLEIPSGKTKRASLTISSAQSTGLKSRDPKQTDLPRVFSLMDPHSEMGLVVTNQTSRWLQASSLNSRPSGLDTLDPADEIVYVSPKDELAHSSRNLVHGPLIIVITVNINTGLYTIWTARYRDEETDPSSRKKRRRETGGTRSKRRSSHFGMATGATTPSARPSAARESLGTRGDNWNTSNLSHSQYSTEGKVDEEDLASKLGQEFDDIGVPLKTSRRVSSLLSRADLATGQDRITFSDLATGSQTSSIAHGGMRQSVGAGSTRGSFGFNPRGSLPPGNGSVYSTASSFVDAPVDKLLQELNGESLFESFENMGLKESASGLPEEVLLSKVESFSSRFSGPFPSSMKSTLPRRLKIITMCPLEAGNEPNGNSAAVLAICVVDQDAKSMTVVNLRADGVTHPKKEAVFSKKSKKGRNPEESSLLVQASGIQHFPGIQDACKITDGEVSWIVTLSTADNGQHELHLQTPWTSPIHIEIPKKLALYETYGISCSVTRPRESGMNRIVTDSSIIITGLDHSTSQGKFDVIDHTGRKHRLQIWMEPHNELVKTIFKVFRFILPDSERAGDGILAGWWETVKWLRRRETNEREIEWTALVMVLFAMAVPFINDEQARAPTKQTRRKKGLLRSSSGSYVDLESWESMLDQETGSAGAVAPWMTNSSWGWIVEQDAEEYGGVHPGKTSSNAGQQSPSRSTCRKNMYLLRCVALTREFLQTPEGVAVVGPEGHLPTALSYSQSLRRTALCTILVGLHLLREEQKLSVCDSELSHKSLGLLAPVLAQIGGWLGWKSWTWAESSYFGMEMSSMDRWEFEDTRISMLDVPPEPFTPPSIFSYVESTWRQHSSRLFTLLSLVTASDRVSRKGRLWQECFILTPRTLALDGFLSEVHNLSTALDRIRLLYRWGFTRSIVETLPEGVGAPLCELIMQSQMHASTTWNSTLLELIDREDLSISIHTGIPSHPPAQWQPSLTHDAVRDFHQIGSSALDIEPINSFEASAEADRFSVTKLIFREDKRFLDAFRLLNQSKAPVAECIPEPDWTDSDLLEAQKEVVQLVTLRTLSIPTGRAMLAFSGRLPLLTEKLPIPSFSLQCVMKPSNVTISAERASFSEEKVCWAFFHNGVSTGLAISKDSRGIDTSWILFNKPVDLTNRHAGFLLGLGLNGHLKSLAKWVAFKYLTPKHTMTSIGLLLGLSASYLGTMDTLITRLLSVHVTRMLPLGAAELNLSPLTQTAGIMGIGLLYCNSQHRRMSEVMLSEIENVEQEESSTSHEDLRDEGYRVAAGFALGFINLGKGKDLRGMRDMHIVERLLAVAVGTKNVDLAHILDRATAGATIALAIIFMKTNDAILAQKIDIPDTTVRFDYVRPDLFLLRTLARHVIMWDSIEPSDEWFIQSLPKVYRRRYRLTGVRRLKSDDMPFFNIVAGLCFTLGLRYAGSAQTSVRDLLLSYLDQFIRICRLPVVNYDGKLARNSVRHCQDVVALSAATVMAGTGDLMLFRRLRSLHGRVDSETPYGSHMAAHMAVGLLFLGGGSYTLGTSDLAIASLICSLYPIFPTTVLDNKCHLQAFRHFWVLAAEPRCLVPRDIDSRRPISMPITVISSSGESRKTTAPCLLPDLKTIVRVEANSADYWPLVLDFVQNPALREKFKLGDQSIYLRRKTTYNPTGSSVFVSTLSGHSEAQDVLPSSASVYNQGKGLPPDWWPNVTTLLSPAAIHRMHLSLSQSVWEWVFNLKSLEGLDVREKALVLPTSFPARDRASSLSALSYAPWLRQSAVDSRLVIESTVHNVIQATLGRGADPDEIRDRIWQLRLLFGWMDGGSDVQAQGAKKETTEPVTTGSSDGLWLRREFLEETRWKIWGIQVGDHE</sequence>
<evidence type="ECO:0000256" key="1">
    <source>
        <dbReference type="ARBA" id="ARBA00010547"/>
    </source>
</evidence>
<dbReference type="EMBL" id="SOSA01000480">
    <property type="protein sequence ID" value="THC90803.1"/>
    <property type="molecule type" value="Genomic_DNA"/>
</dbReference>
<proteinExistence type="inferred from homology"/>
<dbReference type="GO" id="GO:0070979">
    <property type="term" value="P:protein K11-linked ubiquitination"/>
    <property type="evidence" value="ECO:0007669"/>
    <property type="project" value="TreeGrafter"/>
</dbReference>
<feature type="compositionally biased region" description="Polar residues" evidence="6">
    <location>
        <begin position="413"/>
        <end position="427"/>
    </location>
</feature>
<protein>
    <submittedName>
        <fullName evidence="9">Anaphase-promoting complex subunit 1</fullName>
    </submittedName>
</protein>
<dbReference type="GO" id="GO:0060090">
    <property type="term" value="F:molecular adaptor activity"/>
    <property type="evidence" value="ECO:0007669"/>
    <property type="project" value="TreeGrafter"/>
</dbReference>
<feature type="compositionally biased region" description="Basic residues" evidence="6">
    <location>
        <begin position="369"/>
        <end position="386"/>
    </location>
</feature>
<dbReference type="PANTHER" id="PTHR12827">
    <property type="entry name" value="MEIOTIC CHECKPOINT REGULATOR TSG24 FAMILY MEMBER"/>
    <property type="match status" value="1"/>
</dbReference>
<feature type="region of interest" description="Disordered" evidence="6">
    <location>
        <begin position="362"/>
        <end position="432"/>
    </location>
</feature>
<accession>A0A4S3J758</accession>